<keyword evidence="2" id="KW-0689">Ribosomal protein</keyword>
<dbReference type="OrthoDB" id="275000at2759"/>
<keyword evidence="5" id="KW-1185">Reference proteome</keyword>
<organism evidence="4 5">
    <name type="scientific">Miscanthus lutarioriparius</name>
    <dbReference type="NCBI Taxonomy" id="422564"/>
    <lineage>
        <taxon>Eukaryota</taxon>
        <taxon>Viridiplantae</taxon>
        <taxon>Streptophyta</taxon>
        <taxon>Embryophyta</taxon>
        <taxon>Tracheophyta</taxon>
        <taxon>Spermatophyta</taxon>
        <taxon>Magnoliopsida</taxon>
        <taxon>Liliopsida</taxon>
        <taxon>Poales</taxon>
        <taxon>Poaceae</taxon>
        <taxon>PACMAD clade</taxon>
        <taxon>Panicoideae</taxon>
        <taxon>Andropogonodae</taxon>
        <taxon>Andropogoneae</taxon>
        <taxon>Saccharinae</taxon>
        <taxon>Miscanthus</taxon>
    </lineage>
</organism>
<evidence type="ECO:0000256" key="1">
    <source>
        <dbReference type="ARBA" id="ARBA00008777"/>
    </source>
</evidence>
<sequence>MVSQLVKHERIETTLAKAKEVRRKADQMVQLGKEGSGCKQPSNHFGDASPHDGWVLILKREDRLTAFLLHLCEGWQQIELIHWLRGRRWWAPGFLIVKGKLGVEGNSVQRAVLPCMGAQRGGQARRGRDQRGGKACCERDLSMEGKLAIKEELGTEGRWD</sequence>
<dbReference type="AlphaFoldDB" id="A0A811P893"/>
<gene>
    <name evidence="4" type="ORF">NCGR_LOCUS24065</name>
</gene>
<evidence type="ECO:0000313" key="5">
    <source>
        <dbReference type="Proteomes" id="UP000604825"/>
    </source>
</evidence>
<dbReference type="GO" id="GO:0006412">
    <property type="term" value="P:translation"/>
    <property type="evidence" value="ECO:0007669"/>
    <property type="project" value="InterPro"/>
</dbReference>
<comment type="caution">
    <text evidence="4">The sequence shown here is derived from an EMBL/GenBank/DDBJ whole genome shotgun (WGS) entry which is preliminary data.</text>
</comment>
<proteinExistence type="inferred from homology"/>
<dbReference type="GO" id="GO:0003735">
    <property type="term" value="F:structural constituent of ribosome"/>
    <property type="evidence" value="ECO:0007669"/>
    <property type="project" value="InterPro"/>
</dbReference>
<dbReference type="InterPro" id="IPR036373">
    <property type="entry name" value="Ribosomal_bL17_sf"/>
</dbReference>
<dbReference type="Pfam" id="PF01196">
    <property type="entry name" value="Ribosomal_L17"/>
    <property type="match status" value="1"/>
</dbReference>
<dbReference type="Gene3D" id="3.90.1030.10">
    <property type="entry name" value="Ribosomal protein L17"/>
    <property type="match status" value="1"/>
</dbReference>
<name>A0A811P893_9POAL</name>
<dbReference type="PANTHER" id="PTHR14413:SF16">
    <property type="entry name" value="LARGE RIBOSOMAL SUBUNIT PROTEIN BL17M"/>
    <property type="match status" value="1"/>
</dbReference>
<reference evidence="4" key="1">
    <citation type="submission" date="2020-10" db="EMBL/GenBank/DDBJ databases">
        <authorList>
            <person name="Han B."/>
            <person name="Lu T."/>
            <person name="Zhao Q."/>
            <person name="Huang X."/>
            <person name="Zhao Y."/>
        </authorList>
    </citation>
    <scope>NUCLEOTIDE SEQUENCE</scope>
</reference>
<keyword evidence="3" id="KW-0687">Ribonucleoprotein</keyword>
<dbReference type="InterPro" id="IPR000456">
    <property type="entry name" value="Ribosomal_bL17"/>
</dbReference>
<dbReference type="Proteomes" id="UP000604825">
    <property type="component" value="Unassembled WGS sequence"/>
</dbReference>
<dbReference type="PANTHER" id="PTHR14413">
    <property type="entry name" value="RIBOSOMAL PROTEIN L17"/>
    <property type="match status" value="1"/>
</dbReference>
<protein>
    <recommendedName>
        <fullName evidence="6">Ribosomal protein L17</fullName>
    </recommendedName>
</protein>
<evidence type="ECO:0000256" key="3">
    <source>
        <dbReference type="ARBA" id="ARBA00023274"/>
    </source>
</evidence>
<dbReference type="GO" id="GO:0022625">
    <property type="term" value="C:cytosolic large ribosomal subunit"/>
    <property type="evidence" value="ECO:0007669"/>
    <property type="project" value="TreeGrafter"/>
</dbReference>
<accession>A0A811P893</accession>
<dbReference type="EMBL" id="CAJGYO010000006">
    <property type="protein sequence ID" value="CAD6236025.1"/>
    <property type="molecule type" value="Genomic_DNA"/>
</dbReference>
<dbReference type="SUPFAM" id="SSF64263">
    <property type="entry name" value="Prokaryotic ribosomal protein L17"/>
    <property type="match status" value="1"/>
</dbReference>
<evidence type="ECO:0000313" key="4">
    <source>
        <dbReference type="EMBL" id="CAD6236025.1"/>
    </source>
</evidence>
<evidence type="ECO:0000256" key="2">
    <source>
        <dbReference type="ARBA" id="ARBA00022980"/>
    </source>
</evidence>
<evidence type="ECO:0008006" key="6">
    <source>
        <dbReference type="Google" id="ProtNLM"/>
    </source>
</evidence>
<comment type="similarity">
    <text evidence="1">Belongs to the bacterial ribosomal protein bL17 family.</text>
</comment>